<dbReference type="EMBL" id="JAWHQM010000051">
    <property type="protein sequence ID" value="KAK5635297.1"/>
    <property type="molecule type" value="Genomic_DNA"/>
</dbReference>
<name>A0AAN7Z9A1_9PEZI</name>
<gene>
    <name evidence="1" type="ORF">RRF57_011009</name>
</gene>
<reference evidence="1 2" key="1">
    <citation type="submission" date="2023-10" db="EMBL/GenBank/DDBJ databases">
        <title>Draft genome sequence of Xylaria bambusicola isolate GMP-LS, the root and basal stem rot pathogen of sugarcane in Indonesia.</title>
        <authorList>
            <person name="Selvaraj P."/>
            <person name="Muralishankar V."/>
            <person name="Muruganantham S."/>
            <person name="Sp S."/>
            <person name="Haryani S."/>
            <person name="Lau K.J.X."/>
            <person name="Naqvi N.I."/>
        </authorList>
    </citation>
    <scope>NUCLEOTIDE SEQUENCE [LARGE SCALE GENOMIC DNA]</scope>
    <source>
        <strain evidence="1">GMP-LS</strain>
    </source>
</reference>
<keyword evidence="2" id="KW-1185">Reference proteome</keyword>
<protein>
    <submittedName>
        <fullName evidence="1">Uncharacterized protein</fullName>
    </submittedName>
</protein>
<proteinExistence type="predicted"/>
<accession>A0AAN7Z9A1</accession>
<comment type="caution">
    <text evidence="1">The sequence shown here is derived from an EMBL/GenBank/DDBJ whole genome shotgun (WGS) entry which is preliminary data.</text>
</comment>
<organism evidence="1 2">
    <name type="scientific">Xylaria bambusicola</name>
    <dbReference type="NCBI Taxonomy" id="326684"/>
    <lineage>
        <taxon>Eukaryota</taxon>
        <taxon>Fungi</taxon>
        <taxon>Dikarya</taxon>
        <taxon>Ascomycota</taxon>
        <taxon>Pezizomycotina</taxon>
        <taxon>Sordariomycetes</taxon>
        <taxon>Xylariomycetidae</taxon>
        <taxon>Xylariales</taxon>
        <taxon>Xylariaceae</taxon>
        <taxon>Xylaria</taxon>
    </lineage>
</organism>
<dbReference type="Proteomes" id="UP001305414">
    <property type="component" value="Unassembled WGS sequence"/>
</dbReference>
<sequence>MTKKGLRVNQSDLFQIQDNTAVLYLWCDMGRKDSNVGIPLTKTPYGYVCFIPGKIINQGTLRENGSGFLPANIFDSTADAPVFLSKILHPEDADLIHRYSIRFKFEIDKHAEVLIWPRSFYNSAIQRAFFHTHPLRQATLF</sequence>
<evidence type="ECO:0000313" key="1">
    <source>
        <dbReference type="EMBL" id="KAK5635297.1"/>
    </source>
</evidence>
<dbReference type="AlphaFoldDB" id="A0AAN7Z9A1"/>
<evidence type="ECO:0000313" key="2">
    <source>
        <dbReference type="Proteomes" id="UP001305414"/>
    </source>
</evidence>